<dbReference type="EMBL" id="KY684112">
    <property type="protein sequence ID" value="ARF12438.1"/>
    <property type="molecule type" value="Genomic_DNA"/>
</dbReference>
<proteinExistence type="predicted"/>
<accession>A0A1V0SLE1</accession>
<sequence>MYFIIFLIILIITVLLYRNKTEFFVTNLVSDLSYIDPNSTYLWEDISEKEDWWNKTHGKKLYYYADYVPPYYTE</sequence>
<name>A0A1V0SLE1_9VIRU</name>
<evidence type="ECO:0000313" key="1">
    <source>
        <dbReference type="EMBL" id="ARF12438.1"/>
    </source>
</evidence>
<organism evidence="1">
    <name type="scientific">Klosneuvirus KNV1</name>
    <dbReference type="NCBI Taxonomy" id="1977640"/>
    <lineage>
        <taxon>Viruses</taxon>
        <taxon>Varidnaviria</taxon>
        <taxon>Bamfordvirae</taxon>
        <taxon>Nucleocytoviricota</taxon>
        <taxon>Megaviricetes</taxon>
        <taxon>Imitervirales</taxon>
        <taxon>Mimiviridae</taxon>
        <taxon>Klosneuvirinae</taxon>
        <taxon>Klosneuvirus</taxon>
    </lineage>
</organism>
<gene>
    <name evidence="1" type="ORF">Klosneuvirus_5_108</name>
</gene>
<protein>
    <submittedName>
        <fullName evidence="1">Uncharacterized protein</fullName>
    </submittedName>
</protein>
<reference evidence="1" key="1">
    <citation type="journal article" date="2017" name="Science">
        <title>Giant viruses with an expanded complement of translation system components.</title>
        <authorList>
            <person name="Schulz F."/>
            <person name="Yutin N."/>
            <person name="Ivanova N.N."/>
            <person name="Ortega D.R."/>
            <person name="Lee T.K."/>
            <person name="Vierheilig J."/>
            <person name="Daims H."/>
            <person name="Horn M."/>
            <person name="Wagner M."/>
            <person name="Jensen G.J."/>
            <person name="Kyrpides N.C."/>
            <person name="Koonin E.V."/>
            <person name="Woyke T."/>
        </authorList>
    </citation>
    <scope>NUCLEOTIDE SEQUENCE</scope>
    <source>
        <strain evidence="1">KNV1</strain>
    </source>
</reference>